<feature type="compositionally biased region" description="Pro residues" evidence="1">
    <location>
        <begin position="109"/>
        <end position="140"/>
    </location>
</feature>
<organism evidence="3 4">
    <name type="scientific">Caenispirillum salinarum AK4</name>
    <dbReference type="NCBI Taxonomy" id="1238182"/>
    <lineage>
        <taxon>Bacteria</taxon>
        <taxon>Pseudomonadati</taxon>
        <taxon>Pseudomonadota</taxon>
        <taxon>Alphaproteobacteria</taxon>
        <taxon>Rhodospirillales</taxon>
        <taxon>Novispirillaceae</taxon>
        <taxon>Caenispirillum</taxon>
    </lineage>
</organism>
<feature type="compositionally biased region" description="Low complexity" evidence="1">
    <location>
        <begin position="141"/>
        <end position="163"/>
    </location>
</feature>
<dbReference type="STRING" id="1238182.C882_4135"/>
<dbReference type="Gene3D" id="3.20.20.370">
    <property type="entry name" value="Glycoside hydrolase/deacetylase"/>
    <property type="match status" value="1"/>
</dbReference>
<comment type="caution">
    <text evidence="3">The sequence shown here is derived from an EMBL/GenBank/DDBJ whole genome shotgun (WGS) entry which is preliminary data.</text>
</comment>
<gene>
    <name evidence="3" type="ORF">C882_4135</name>
</gene>
<dbReference type="PATRIC" id="fig|1238182.3.peg.1797"/>
<keyword evidence="2" id="KW-1133">Transmembrane helix</keyword>
<keyword evidence="4" id="KW-1185">Reference proteome</keyword>
<evidence type="ECO:0000256" key="2">
    <source>
        <dbReference type="SAM" id="Phobius"/>
    </source>
</evidence>
<feature type="compositionally biased region" description="Low complexity" evidence="1">
    <location>
        <begin position="16"/>
        <end position="33"/>
    </location>
</feature>
<feature type="region of interest" description="Disordered" evidence="1">
    <location>
        <begin position="1"/>
        <end position="75"/>
    </location>
</feature>
<dbReference type="CDD" id="cd10936">
    <property type="entry name" value="CE4_DAC2"/>
    <property type="match status" value="1"/>
</dbReference>
<dbReference type="PANTHER" id="PTHR30105">
    <property type="entry name" value="UNCHARACTERIZED YIBQ-RELATED"/>
    <property type="match status" value="1"/>
</dbReference>
<protein>
    <submittedName>
        <fullName evidence="3">Putative periplasmic protein</fullName>
    </submittedName>
</protein>
<keyword evidence="2" id="KW-0472">Membrane</keyword>
<feature type="region of interest" description="Disordered" evidence="1">
    <location>
        <begin position="175"/>
        <end position="203"/>
    </location>
</feature>
<dbReference type="AlphaFoldDB" id="K9HKB2"/>
<feature type="transmembrane region" description="Helical" evidence="2">
    <location>
        <begin position="80"/>
        <end position="100"/>
    </location>
</feature>
<dbReference type="EMBL" id="ANHY01000007">
    <property type="protein sequence ID" value="EKV30798.1"/>
    <property type="molecule type" value="Genomic_DNA"/>
</dbReference>
<evidence type="ECO:0000313" key="3">
    <source>
        <dbReference type="EMBL" id="EKV30798.1"/>
    </source>
</evidence>
<proteinExistence type="predicted"/>
<dbReference type="Pfam" id="PF04748">
    <property type="entry name" value="Polysacc_deac_2"/>
    <property type="match status" value="1"/>
</dbReference>
<feature type="compositionally biased region" description="Gly residues" evidence="1">
    <location>
        <begin position="57"/>
        <end position="72"/>
    </location>
</feature>
<feature type="region of interest" description="Disordered" evidence="1">
    <location>
        <begin position="103"/>
        <end position="163"/>
    </location>
</feature>
<reference evidence="3 4" key="1">
    <citation type="journal article" date="2013" name="Genome Announc.">
        <title>Draft Genome Sequence of an Alphaproteobacterium, Caenispirillum salinarum AK4(T), Isolated from a Solar Saltern.</title>
        <authorList>
            <person name="Khatri I."/>
            <person name="Singh A."/>
            <person name="Korpole S."/>
            <person name="Pinnaka A.K."/>
            <person name="Subramanian S."/>
        </authorList>
    </citation>
    <scope>NUCLEOTIDE SEQUENCE [LARGE SCALE GENOMIC DNA]</scope>
    <source>
        <strain evidence="3 4">AK4</strain>
    </source>
</reference>
<keyword evidence="2" id="KW-0812">Transmembrane</keyword>
<dbReference type="GO" id="GO:0005975">
    <property type="term" value="P:carbohydrate metabolic process"/>
    <property type="evidence" value="ECO:0007669"/>
    <property type="project" value="InterPro"/>
</dbReference>
<evidence type="ECO:0000313" key="4">
    <source>
        <dbReference type="Proteomes" id="UP000009881"/>
    </source>
</evidence>
<dbReference type="eggNOG" id="COG2861">
    <property type="taxonomic scope" value="Bacteria"/>
</dbReference>
<evidence type="ECO:0000256" key="1">
    <source>
        <dbReference type="SAM" id="MobiDB-lite"/>
    </source>
</evidence>
<dbReference type="InterPro" id="IPR006837">
    <property type="entry name" value="Divergent_DAC"/>
</dbReference>
<sequence>MSAGAKAKAKPKPKAKTSGAKASAAGKGSAKSPAKSRRPAASKSTSAASRRRTAPGGRKGGGTKGAAGGRGLPGLSLRTLVMGSVAAALVVVGAAIGVTVDKALRDDPAPPPVETAAAPPAPKADPVPAPEPRKAPPAPQPATAEPPATQGPASVSPPEAPASTEALDYAHAAREYEEVPPSYPPARAETAPSRVPAPRVKPPVPEEHQLAALPTPPKQVLAPSPRRFSGDGPWLRNAVPVPALNGRPMIAVVIDDLGVDKRRSAKIVTLDGPLTTAWMTYADGVADQARAARAAGHELIIHMPMEPLNPDIDGGPGVLRTNMTADQVRAQVRAGLGKFEGYVGVNNHMGSKFTADAAGMAVVMDEMRANGLLFLDSKTSPGSVGAKLAAEAGVPHAERHVFIDNKDDVAYVLKQLAETERVARRTGYAIAIGHPHDGTFSALKQWLPTLEDKGLVLVPLSAIVRKRMGQG</sequence>
<name>K9HKB2_9PROT</name>
<dbReference type="Proteomes" id="UP000009881">
    <property type="component" value="Unassembled WGS sequence"/>
</dbReference>
<dbReference type="SUPFAM" id="SSF88713">
    <property type="entry name" value="Glycoside hydrolase/deacetylase"/>
    <property type="match status" value="1"/>
</dbReference>
<accession>K9HKB2</accession>
<dbReference type="PANTHER" id="PTHR30105:SF2">
    <property type="entry name" value="DIVERGENT POLYSACCHARIDE DEACETYLASE SUPERFAMILY"/>
    <property type="match status" value="1"/>
</dbReference>
<dbReference type="InterPro" id="IPR011330">
    <property type="entry name" value="Glyco_hydro/deAcase_b/a-brl"/>
</dbReference>